<accession>B6CWJ5</accession>
<dbReference type="EMBL" id="EU573979">
    <property type="protein sequence ID" value="ACF06643.1"/>
    <property type="molecule type" value="Genomic_DNA"/>
</dbReference>
<organism evidence="2">
    <name type="scientific">Streptomyces rimosus</name>
    <dbReference type="NCBI Taxonomy" id="1927"/>
    <lineage>
        <taxon>Bacteria</taxon>
        <taxon>Bacillati</taxon>
        <taxon>Actinomycetota</taxon>
        <taxon>Actinomycetes</taxon>
        <taxon>Kitasatosporales</taxon>
        <taxon>Streptomycetaceae</taxon>
        <taxon>Streptomyces</taxon>
    </lineage>
</organism>
<dbReference type="Gene3D" id="1.10.472.20">
    <property type="entry name" value="Nitrile hydratase, beta subunit"/>
    <property type="match status" value="1"/>
</dbReference>
<dbReference type="InterPro" id="IPR042262">
    <property type="entry name" value="CN_hydtase_beta_C"/>
</dbReference>
<gene>
    <name evidence="2" type="primary">toyL</name>
</gene>
<sequence>MARLNDIGGTFGYGSIPMDGAEPPHPWRHDWEARVFAVLIGLAMAGVWTASELRDAEERVPPNDYLAASYYERVLMGMELLLDEKGIPSRG</sequence>
<dbReference type="SUPFAM" id="SSF50090">
    <property type="entry name" value="Electron transport accessory proteins"/>
    <property type="match status" value="1"/>
</dbReference>
<dbReference type="InterPro" id="IPR008990">
    <property type="entry name" value="Elect_transpt_acc-like_dom_sf"/>
</dbReference>
<dbReference type="BRENDA" id="4.2.1.84">
    <property type="organism ID" value="6084"/>
</dbReference>
<evidence type="ECO:0000259" key="1">
    <source>
        <dbReference type="Pfam" id="PF21006"/>
    </source>
</evidence>
<proteinExistence type="predicted"/>
<dbReference type="InterPro" id="IPR049054">
    <property type="entry name" value="CN_hydtase_beta-like_N"/>
</dbReference>
<reference evidence="2" key="1">
    <citation type="journal article" date="2008" name="Chem. Biol.">
        <title>Deciphering deazapurine biosynthesis: pathway for pyrrolopyrimidine nucleosides toyocamycin and sangivamycin.</title>
        <authorList>
            <person name="McCarty R.M."/>
            <person name="Bandarian V."/>
        </authorList>
    </citation>
    <scope>NUCLEOTIDE SEQUENCE</scope>
</reference>
<dbReference type="BioCyc" id="MetaCyc:MONOMER-16223"/>
<evidence type="ECO:0000313" key="2">
    <source>
        <dbReference type="EMBL" id="ACF06643.1"/>
    </source>
</evidence>
<protein>
    <submittedName>
        <fullName evidence="2">ToyL</fullName>
    </submittedName>
</protein>
<dbReference type="AlphaFoldDB" id="B6CWJ5"/>
<name>B6CWJ5_STRRM</name>
<feature type="domain" description="Nitrile hydratase beta subunit-like N-terminal" evidence="1">
    <location>
        <begin position="1"/>
        <end position="88"/>
    </location>
</feature>
<dbReference type="Pfam" id="PF21006">
    <property type="entry name" value="NHase_beta_N"/>
    <property type="match status" value="1"/>
</dbReference>
<reference evidence="2" key="2">
    <citation type="submission" date="2008-03" db="EMBL/GenBank/DDBJ databases">
        <authorList>
            <person name="Mccarty R."/>
            <person name="Bandarian V."/>
        </authorList>
    </citation>
    <scope>NUCLEOTIDE SEQUENCE</scope>
</reference>